<comment type="similarity">
    <text evidence="2">Belongs to the synembryn family.</text>
</comment>
<accession>A0AAV7IVG5</accession>
<name>A0AAV7IVG5_COTGL</name>
<evidence type="ECO:0000256" key="2">
    <source>
        <dbReference type="ARBA" id="ARBA00009049"/>
    </source>
</evidence>
<dbReference type="GO" id="GO:0001965">
    <property type="term" value="F:G-protein alpha-subunit binding"/>
    <property type="evidence" value="ECO:0007669"/>
    <property type="project" value="TreeGrafter"/>
</dbReference>
<protein>
    <recommendedName>
        <fullName evidence="8">Synembryn-A</fullName>
    </recommendedName>
</protein>
<comment type="subcellular location">
    <subcellularLocation>
        <location evidence="1">Cytoplasm</location>
        <location evidence="1">Cell cortex</location>
    </subcellularLocation>
</comment>
<comment type="caution">
    <text evidence="6">The sequence shown here is derived from an EMBL/GenBank/DDBJ whole genome shotgun (WGS) entry which is preliminary data.</text>
</comment>
<dbReference type="InterPro" id="IPR016024">
    <property type="entry name" value="ARM-type_fold"/>
</dbReference>
<dbReference type="SUPFAM" id="SSF48371">
    <property type="entry name" value="ARM repeat"/>
    <property type="match status" value="1"/>
</dbReference>
<organism evidence="6 7">
    <name type="scientific">Cotesia glomerata</name>
    <name type="common">Lepidopteran parasitic wasp</name>
    <name type="synonym">Apanteles glomeratus</name>
    <dbReference type="NCBI Taxonomy" id="32391"/>
    <lineage>
        <taxon>Eukaryota</taxon>
        <taxon>Metazoa</taxon>
        <taxon>Ecdysozoa</taxon>
        <taxon>Arthropoda</taxon>
        <taxon>Hexapoda</taxon>
        <taxon>Insecta</taxon>
        <taxon>Pterygota</taxon>
        <taxon>Neoptera</taxon>
        <taxon>Endopterygota</taxon>
        <taxon>Hymenoptera</taxon>
        <taxon>Apocrita</taxon>
        <taxon>Ichneumonoidea</taxon>
        <taxon>Braconidae</taxon>
        <taxon>Microgastrinae</taxon>
        <taxon>Cotesia</taxon>
    </lineage>
</organism>
<gene>
    <name evidence="6" type="ORF">KQX54_014358</name>
</gene>
<keyword evidence="3" id="KW-0963">Cytoplasm</keyword>
<evidence type="ECO:0000256" key="5">
    <source>
        <dbReference type="ARBA" id="ARBA00023186"/>
    </source>
</evidence>
<dbReference type="GO" id="GO:0005085">
    <property type="term" value="F:guanyl-nucleotide exchange factor activity"/>
    <property type="evidence" value="ECO:0007669"/>
    <property type="project" value="UniProtKB-KW"/>
</dbReference>
<dbReference type="InterPro" id="IPR011989">
    <property type="entry name" value="ARM-like"/>
</dbReference>
<dbReference type="GO" id="GO:0005938">
    <property type="term" value="C:cell cortex"/>
    <property type="evidence" value="ECO:0007669"/>
    <property type="project" value="UniProtKB-SubCell"/>
</dbReference>
<evidence type="ECO:0000313" key="7">
    <source>
        <dbReference type="Proteomes" id="UP000826195"/>
    </source>
</evidence>
<evidence type="ECO:0000256" key="3">
    <source>
        <dbReference type="ARBA" id="ARBA00022490"/>
    </source>
</evidence>
<sequence>MELISTIDLEGEEISKNYDKFCEKHAKTVKFEDLDHDSREKIWSNLFTRLQSDIYSAIHVKCLQVLRILSRDKKDLDIIITDERLNIILLKADLAAPVPPPYTETTLEAVKLLCNLIYNSPSVQIQIAKTDCLKNLVTRISNYDPTVTHNIMLFDMRILFLITALNIPSRNICKNEYNGDKLLIDCLNNLSDRLSSSKEIVEVICELLKALYNIYIDAEETTKEQSETNKRLVKILYRLLTSEDVKKLDSKELQSGIADLLIVIPYTSFDPLVPRISPENKSSEVFEDSDMSAIWELVKYLDECLNSRENLVKNTLPAVSALLKLAKSNRCIRKYARLKVLPPLKDVMKRPEEGTTLRAKLCKLLTFPIVELRVAISEFLFVLCKKNVGRMIKYTGFGNAAGMLANKGLLGGNQPETNYSSESGESDTEEYTKYKENINPVTGCYENPKPSPLEGMTEEQKEYEAMKLVNLVDKLSSDGIIKPCTVGEDGKPKPIEHVFELQKGLNLPKNDSDED</sequence>
<proteinExistence type="inferred from homology"/>
<dbReference type="Gene3D" id="1.25.10.10">
    <property type="entry name" value="Leucine-rich Repeat Variant"/>
    <property type="match status" value="1"/>
</dbReference>
<dbReference type="PANTHER" id="PTHR12425:SF5">
    <property type="entry name" value="SYNEMBRYN"/>
    <property type="match status" value="1"/>
</dbReference>
<keyword evidence="7" id="KW-1185">Reference proteome</keyword>
<dbReference type="Pfam" id="PF10165">
    <property type="entry name" value="Ric8"/>
    <property type="match status" value="1"/>
</dbReference>
<reference evidence="6 7" key="1">
    <citation type="journal article" date="2021" name="J. Hered.">
        <title>A chromosome-level genome assembly of the parasitoid wasp, Cotesia glomerata (Hymenoptera: Braconidae).</title>
        <authorList>
            <person name="Pinto B.J."/>
            <person name="Weis J.J."/>
            <person name="Gamble T."/>
            <person name="Ode P.J."/>
            <person name="Paul R."/>
            <person name="Zaspel J.M."/>
        </authorList>
    </citation>
    <scope>NUCLEOTIDE SEQUENCE [LARGE SCALE GENOMIC DNA]</scope>
    <source>
        <strain evidence="6">CgM1</strain>
    </source>
</reference>
<dbReference type="GO" id="GO:0007186">
    <property type="term" value="P:G protein-coupled receptor signaling pathway"/>
    <property type="evidence" value="ECO:0007669"/>
    <property type="project" value="TreeGrafter"/>
</dbReference>
<evidence type="ECO:0000256" key="4">
    <source>
        <dbReference type="ARBA" id="ARBA00022658"/>
    </source>
</evidence>
<dbReference type="EMBL" id="JAHXZJ010000747">
    <property type="protein sequence ID" value="KAH0558092.1"/>
    <property type="molecule type" value="Genomic_DNA"/>
</dbReference>
<dbReference type="AlphaFoldDB" id="A0AAV7IVG5"/>
<dbReference type="PANTHER" id="PTHR12425">
    <property type="entry name" value="SYNEMBRYN"/>
    <property type="match status" value="1"/>
</dbReference>
<evidence type="ECO:0000256" key="1">
    <source>
        <dbReference type="ARBA" id="ARBA00004544"/>
    </source>
</evidence>
<keyword evidence="5" id="KW-0143">Chaperone</keyword>
<keyword evidence="4" id="KW-0344">Guanine-nucleotide releasing factor</keyword>
<evidence type="ECO:0000313" key="6">
    <source>
        <dbReference type="EMBL" id="KAH0558092.1"/>
    </source>
</evidence>
<dbReference type="Proteomes" id="UP000826195">
    <property type="component" value="Unassembled WGS sequence"/>
</dbReference>
<dbReference type="InterPro" id="IPR019318">
    <property type="entry name" value="Gua_nucleotide_exch_fac_Ric8"/>
</dbReference>
<dbReference type="PRINTS" id="PR01802">
    <property type="entry name" value="SYNEMBRYN"/>
</dbReference>
<dbReference type="InterPro" id="IPR008376">
    <property type="entry name" value="Chaperone_Ric-8_A/B"/>
</dbReference>
<evidence type="ECO:0008006" key="8">
    <source>
        <dbReference type="Google" id="ProtNLM"/>
    </source>
</evidence>